<dbReference type="CDD" id="cd06114">
    <property type="entry name" value="EcCS_like"/>
    <property type="match status" value="1"/>
</dbReference>
<name>A0A1I5QH50_9PSEU</name>
<dbReference type="Gene3D" id="2.20.28.60">
    <property type="match status" value="1"/>
</dbReference>
<keyword evidence="12" id="KW-1185">Reference proteome</keyword>
<dbReference type="AlphaFoldDB" id="A0A1I5QH50"/>
<dbReference type="Pfam" id="PF00285">
    <property type="entry name" value="Citrate_synt"/>
    <property type="match status" value="1"/>
</dbReference>
<dbReference type="GO" id="GO:0005737">
    <property type="term" value="C:cytoplasm"/>
    <property type="evidence" value="ECO:0007669"/>
    <property type="project" value="InterPro"/>
</dbReference>
<dbReference type="Gene3D" id="1.10.580.10">
    <property type="entry name" value="Citrate Synthase, domain 1"/>
    <property type="match status" value="1"/>
</dbReference>
<dbReference type="PROSITE" id="PS00480">
    <property type="entry name" value="CITRATE_SYNTHASE"/>
    <property type="match status" value="1"/>
</dbReference>
<dbReference type="SUPFAM" id="SSF48256">
    <property type="entry name" value="Citrate synthase"/>
    <property type="match status" value="1"/>
</dbReference>
<keyword evidence="3 9" id="KW-0816">Tricarboxylic acid cycle</keyword>
<dbReference type="GO" id="GO:0006099">
    <property type="term" value="P:tricarboxylic acid cycle"/>
    <property type="evidence" value="ECO:0007669"/>
    <property type="project" value="UniProtKB-UniRule"/>
</dbReference>
<dbReference type="NCBIfam" id="NF004126">
    <property type="entry name" value="PRK05614.1"/>
    <property type="match status" value="1"/>
</dbReference>
<dbReference type="PIRSF" id="PIRSF001369">
    <property type="entry name" value="Citrate_synth"/>
    <property type="match status" value="1"/>
</dbReference>
<dbReference type="OrthoDB" id="9800864at2"/>
<dbReference type="EMBL" id="FOWW01000002">
    <property type="protein sequence ID" value="SFP45598.1"/>
    <property type="molecule type" value="Genomic_DNA"/>
</dbReference>
<dbReference type="RefSeq" id="WP_092529353.1">
    <property type="nucleotide sequence ID" value="NZ_FOWW01000002.1"/>
</dbReference>
<dbReference type="PANTHER" id="PTHR42871:SF1">
    <property type="entry name" value="CITRATE SYNTHASE"/>
    <property type="match status" value="1"/>
</dbReference>
<dbReference type="GO" id="GO:0036440">
    <property type="term" value="F:citrate synthase activity"/>
    <property type="evidence" value="ECO:0007669"/>
    <property type="project" value="UniProtKB-EC"/>
</dbReference>
<feature type="active site" evidence="8">
    <location>
        <position position="368"/>
    </location>
</feature>
<dbReference type="Gene3D" id="1.10.230.10">
    <property type="entry name" value="Cytochrome P450-Terp, domain 2"/>
    <property type="match status" value="1"/>
</dbReference>
<dbReference type="InterPro" id="IPR016142">
    <property type="entry name" value="Citrate_synth-like_lrg_a-sub"/>
</dbReference>
<accession>A0A1I5QH50</accession>
<dbReference type="InterPro" id="IPR036969">
    <property type="entry name" value="Citrate_synthase_sf"/>
</dbReference>
<dbReference type="InterPro" id="IPR016143">
    <property type="entry name" value="Citrate_synth-like_sm_a-sub"/>
</dbReference>
<sequence>MSDATAGKVVLRLPTGDEHELKVVQPVEGAPGIELGKLLASTGYITLDPGFVNTGAACSAITYIDGEQGILRYRGYPIEQLAERSTFIEVSYLLIYGELPTEQQLREFSSRVNRHTLLHEDLKRFFDGFPRDAHPMPVLSSAVSALSTFYQDSLNPFDEPNVEMSTIRLLAKVPTLAAYAYKKSIGQPFLYPDNSLGLVENFLRMTFGLPAEPYEVDPDVAKALDMLFILHADHEQNCSTSTVRLVGSSEANLFASVSAGIQALFGPLHGGANAAVLEMLEGIQAEGGDVAKFVEQVKNKEKGVRLMGFGHRVYKNYDPRAKIIKKTADDILGKIGGNDELLDIAKRLEETALSDDYFVERKLYPNVDFYTGLIYRALGFPTKYFTVLFALGRLPGWIAHWREMIQDPATKIGRPRQIYVGAKERDYLPMSER</sequence>
<dbReference type="InterPro" id="IPR010953">
    <property type="entry name" value="Citrate_synthase_typ-I"/>
</dbReference>
<keyword evidence="4 7" id="KW-0808">Transferase</keyword>
<reference evidence="12" key="1">
    <citation type="submission" date="2016-10" db="EMBL/GenBank/DDBJ databases">
        <authorList>
            <person name="Varghese N."/>
            <person name="Submissions S."/>
        </authorList>
    </citation>
    <scope>NUCLEOTIDE SEQUENCE [LARGE SCALE GENOMIC DNA]</scope>
    <source>
        <strain evidence="12">CGMCC 4.5579</strain>
    </source>
</reference>
<gene>
    <name evidence="11" type="ORF">SAMN05421810_102638</name>
</gene>
<dbReference type="InterPro" id="IPR019810">
    <property type="entry name" value="Citrate_synthase_AS"/>
</dbReference>
<protein>
    <recommendedName>
        <fullName evidence="6 7">Citrate synthase</fullName>
    </recommendedName>
</protein>
<dbReference type="FunFam" id="1.10.230.10:FF:000002">
    <property type="entry name" value="Citrate synthase"/>
    <property type="match status" value="1"/>
</dbReference>
<comment type="pathway">
    <text evidence="1 9">Carbohydrate metabolism; tricarboxylic acid cycle; isocitrate from oxaloacetate: step 1/2.</text>
</comment>
<proteinExistence type="inferred from homology"/>
<dbReference type="UniPathway" id="UPA00223">
    <property type="reaction ID" value="UER00717"/>
</dbReference>
<dbReference type="InterPro" id="IPR002020">
    <property type="entry name" value="Citrate_synthase"/>
</dbReference>
<dbReference type="PRINTS" id="PR00143">
    <property type="entry name" value="CITRTSNTHASE"/>
</dbReference>
<comment type="catalytic activity">
    <reaction evidence="5 9">
        <text>oxaloacetate + acetyl-CoA + H2O = citrate + CoA + H(+)</text>
        <dbReference type="Rhea" id="RHEA:16845"/>
        <dbReference type="ChEBI" id="CHEBI:15377"/>
        <dbReference type="ChEBI" id="CHEBI:15378"/>
        <dbReference type="ChEBI" id="CHEBI:16452"/>
        <dbReference type="ChEBI" id="CHEBI:16947"/>
        <dbReference type="ChEBI" id="CHEBI:57287"/>
        <dbReference type="ChEBI" id="CHEBI:57288"/>
        <dbReference type="EC" id="2.3.3.16"/>
    </reaction>
</comment>
<evidence type="ECO:0000256" key="4">
    <source>
        <dbReference type="ARBA" id="ARBA00022679"/>
    </source>
</evidence>
<evidence type="ECO:0000256" key="10">
    <source>
        <dbReference type="RuleBase" id="RU003406"/>
    </source>
</evidence>
<comment type="similarity">
    <text evidence="2 7 10">Belongs to the citrate synthase family.</text>
</comment>
<evidence type="ECO:0000256" key="3">
    <source>
        <dbReference type="ARBA" id="ARBA00022532"/>
    </source>
</evidence>
<organism evidence="11 12">
    <name type="scientific">Amycolatopsis arida</name>
    <dbReference type="NCBI Taxonomy" id="587909"/>
    <lineage>
        <taxon>Bacteria</taxon>
        <taxon>Bacillati</taxon>
        <taxon>Actinomycetota</taxon>
        <taxon>Actinomycetes</taxon>
        <taxon>Pseudonocardiales</taxon>
        <taxon>Pseudonocardiaceae</taxon>
        <taxon>Amycolatopsis</taxon>
    </lineage>
</organism>
<evidence type="ECO:0000256" key="7">
    <source>
        <dbReference type="PIRNR" id="PIRNR001369"/>
    </source>
</evidence>
<evidence type="ECO:0000256" key="5">
    <source>
        <dbReference type="ARBA" id="ARBA00049288"/>
    </source>
</evidence>
<dbReference type="STRING" id="587909.SAMN05421810_102638"/>
<evidence type="ECO:0000313" key="11">
    <source>
        <dbReference type="EMBL" id="SFP45598.1"/>
    </source>
</evidence>
<dbReference type="Proteomes" id="UP000198727">
    <property type="component" value="Unassembled WGS sequence"/>
</dbReference>
<evidence type="ECO:0000256" key="1">
    <source>
        <dbReference type="ARBA" id="ARBA00004751"/>
    </source>
</evidence>
<evidence type="ECO:0000256" key="9">
    <source>
        <dbReference type="RuleBase" id="RU003370"/>
    </source>
</evidence>
<evidence type="ECO:0000256" key="6">
    <source>
        <dbReference type="NCBIfam" id="TIGR01798"/>
    </source>
</evidence>
<dbReference type="NCBIfam" id="TIGR01798">
    <property type="entry name" value="cit_synth_I"/>
    <property type="match status" value="1"/>
</dbReference>
<evidence type="ECO:0000313" key="12">
    <source>
        <dbReference type="Proteomes" id="UP000198727"/>
    </source>
</evidence>
<evidence type="ECO:0000256" key="8">
    <source>
        <dbReference type="PIRSR" id="PIRSR001369-1"/>
    </source>
</evidence>
<evidence type="ECO:0000256" key="2">
    <source>
        <dbReference type="ARBA" id="ARBA00010566"/>
    </source>
</evidence>
<feature type="active site" evidence="8">
    <location>
        <position position="311"/>
    </location>
</feature>
<dbReference type="PANTHER" id="PTHR42871">
    <property type="entry name" value="CITRATE SYNTHASE"/>
    <property type="match status" value="1"/>
</dbReference>
<dbReference type="InterPro" id="IPR024176">
    <property type="entry name" value="Citrate_synthase_bac-typ"/>
</dbReference>